<dbReference type="InterPro" id="IPR028994">
    <property type="entry name" value="Integrin_alpha_N"/>
</dbReference>
<dbReference type="Gene3D" id="2.130.10.130">
    <property type="entry name" value="Integrin alpha, N-terminal"/>
    <property type="match status" value="2"/>
</dbReference>
<dbReference type="Ensembl" id="ENSDLAT00005040693.2">
    <property type="protein sequence ID" value="ENSDLAP00005038119.2"/>
    <property type="gene ID" value="ENSDLAG00005017015.2"/>
</dbReference>
<dbReference type="AlphaFoldDB" id="A0A8C4H7Q0"/>
<dbReference type="InterPro" id="IPR013517">
    <property type="entry name" value="FG-GAP"/>
</dbReference>
<evidence type="ECO:0000259" key="3">
    <source>
        <dbReference type="Pfam" id="PF07593"/>
    </source>
</evidence>
<gene>
    <name evidence="4" type="primary">crtac1a</name>
</gene>
<proteinExistence type="predicted"/>
<dbReference type="GO" id="GO:0007413">
    <property type="term" value="P:axonal fasciculation"/>
    <property type="evidence" value="ECO:0007669"/>
    <property type="project" value="TreeGrafter"/>
</dbReference>
<dbReference type="Pfam" id="PF13517">
    <property type="entry name" value="FG-GAP_3"/>
    <property type="match status" value="2"/>
</dbReference>
<evidence type="ECO:0000256" key="2">
    <source>
        <dbReference type="SAM" id="SignalP"/>
    </source>
</evidence>
<dbReference type="Pfam" id="PF07593">
    <property type="entry name" value="UnbV_ASPIC"/>
    <property type="match status" value="1"/>
</dbReference>
<feature type="chain" id="PRO_5035729410" evidence="2">
    <location>
        <begin position="23"/>
        <end position="589"/>
    </location>
</feature>
<evidence type="ECO:0000313" key="5">
    <source>
        <dbReference type="Proteomes" id="UP000694389"/>
    </source>
</evidence>
<feature type="domain" description="ASPIC/UnbV" evidence="3">
    <location>
        <begin position="449"/>
        <end position="503"/>
    </location>
</feature>
<dbReference type="InterPro" id="IPR011519">
    <property type="entry name" value="UnbV_ASPIC"/>
</dbReference>
<dbReference type="InterPro" id="IPR027039">
    <property type="entry name" value="Crtac1"/>
</dbReference>
<evidence type="ECO:0000313" key="4">
    <source>
        <dbReference type="Ensembl" id="ENSDLAP00005038119.2"/>
    </source>
</evidence>
<feature type="signal peptide" evidence="2">
    <location>
        <begin position="1"/>
        <end position="22"/>
    </location>
</feature>
<dbReference type="Proteomes" id="UP000694389">
    <property type="component" value="Unassembled WGS sequence"/>
</dbReference>
<reference evidence="4" key="1">
    <citation type="submission" date="2025-08" db="UniProtKB">
        <authorList>
            <consortium name="Ensembl"/>
        </authorList>
    </citation>
    <scope>IDENTIFICATION</scope>
</reference>
<dbReference type="PANTHER" id="PTHR16026">
    <property type="entry name" value="CARTILAGE ACIDIC PROTEIN 1"/>
    <property type="match status" value="1"/>
</dbReference>
<name>A0A8C4H7Q0_DICLA</name>
<protein>
    <submittedName>
        <fullName evidence="4">Cartilage acidic protein 1a</fullName>
    </submittedName>
</protein>
<organism evidence="4 5">
    <name type="scientific">Dicentrarchus labrax</name>
    <name type="common">European seabass</name>
    <name type="synonym">Morone labrax</name>
    <dbReference type="NCBI Taxonomy" id="13489"/>
    <lineage>
        <taxon>Eukaryota</taxon>
        <taxon>Metazoa</taxon>
        <taxon>Chordata</taxon>
        <taxon>Craniata</taxon>
        <taxon>Vertebrata</taxon>
        <taxon>Euteleostomi</taxon>
        <taxon>Actinopterygii</taxon>
        <taxon>Neopterygii</taxon>
        <taxon>Teleostei</taxon>
        <taxon>Neoteleostei</taxon>
        <taxon>Acanthomorphata</taxon>
        <taxon>Eupercaria</taxon>
        <taxon>Moronidae</taxon>
        <taxon>Dicentrarchus</taxon>
    </lineage>
</organism>
<keyword evidence="5" id="KW-1185">Reference proteome</keyword>
<keyword evidence="1 2" id="KW-0732">Signal</keyword>
<dbReference type="PANTHER" id="PTHR16026:SF1">
    <property type="entry name" value="CARTILAGE ACIDIC PROTEIN 1A ISOFORM X1"/>
    <property type="match status" value="1"/>
</dbReference>
<sequence>MTVMWASGLLLFLVGLWHQSRAQGSEPMLRVVTETMLPPDSLHNPTQLNYGMAVTDVDGDGDLEVVVAGYNGPNLVLKYDRTQNRLVNIAIDDSNSPYYALRDRAGNAIGVTACDVDGDGREEIYFLNTNNAYSGRATYSDKLFKVRNGRFEDLLSDELNVRRGVANRMAGRSVACIDRKGTGRYSVYVANYASGNVGPHALLEMDETASDVAKGIIALSDVAAVAGVNKFTGGRGVVVGPILSQSRSDVFCDNENGPNFLFKNNGDGTFVDMARQAGVEDRYQHGRGVALADFNGDGKTDIIYGNWNGPHRLFLQGSDSTFRNIATGGFAAPSPIRTVIAADLDNDKELDVFFNNIAYRGNAPNRLFRVSRRANADPLIQELNVGDAAEPEGRGTGGTVTDFDGDGQLDLLLAHGESARQPISVFKVTQGSSNNWLRVIPRTQFGSFARGAKVTAFTSQSGAHTRIIDGGSGYLCEMEPVAHFGLGNDEVTVLEVSWPDGSSITRTLQSGEMNSVVEVAYPKEGETFLLANDTQCGNGFTVKNGHCAGKQILFKSVFFFLNEATLKMKPFKTNYYFFLIFYRSVRIIT</sequence>
<accession>A0A8C4H7Q0</accession>
<dbReference type="SUPFAM" id="SSF69318">
    <property type="entry name" value="Integrin alpha N-terminal domain"/>
    <property type="match status" value="1"/>
</dbReference>
<evidence type="ECO:0000256" key="1">
    <source>
        <dbReference type="ARBA" id="ARBA00022729"/>
    </source>
</evidence>
<dbReference type="GeneTree" id="ENSGT00390000013726"/>
<reference evidence="4" key="2">
    <citation type="submission" date="2025-09" db="UniProtKB">
        <authorList>
            <consortium name="Ensembl"/>
        </authorList>
    </citation>
    <scope>IDENTIFICATION</scope>
</reference>